<protein>
    <submittedName>
        <fullName evidence="1">Uncharacterized protein</fullName>
    </submittedName>
</protein>
<organism evidence="1">
    <name type="scientific">uncultured marine thaumarchaeote KM3_25_G08</name>
    <dbReference type="NCBI Taxonomy" id="1456105"/>
    <lineage>
        <taxon>Archaea</taxon>
        <taxon>Nitrososphaerota</taxon>
        <taxon>environmental samples</taxon>
    </lineage>
</organism>
<accession>A0A075H238</accession>
<proteinExistence type="predicted"/>
<evidence type="ECO:0000313" key="1">
    <source>
        <dbReference type="EMBL" id="AIF07943.1"/>
    </source>
</evidence>
<name>A0A075H238_9ARCH</name>
<sequence length="70" mass="7932">MGIVAKGAKCNVEGCDQDGARSLNTTKVENAGLRVNSKGKKTILCKEHYKEWKKESKDDRELERARFSKF</sequence>
<dbReference type="AlphaFoldDB" id="A0A075H238"/>
<dbReference type="EMBL" id="KF900816">
    <property type="protein sequence ID" value="AIF07943.1"/>
    <property type="molecule type" value="Genomic_DNA"/>
</dbReference>
<reference evidence="1" key="1">
    <citation type="journal article" date="2014" name="Genome Biol. Evol.">
        <title>Pangenome evidence for extensive interdomain horizontal transfer affecting lineage core and shell genes in uncultured planktonic thaumarchaeota and euryarchaeota.</title>
        <authorList>
            <person name="Deschamps P."/>
            <person name="Zivanovic Y."/>
            <person name="Moreira D."/>
            <person name="Rodriguez-Valera F."/>
            <person name="Lopez-Garcia P."/>
        </authorList>
    </citation>
    <scope>NUCLEOTIDE SEQUENCE</scope>
</reference>